<keyword evidence="7" id="KW-0245">EGF-like domain</keyword>
<accession>F7FQP8</accession>
<keyword evidence="4 9" id="KW-0472">Membrane</keyword>
<dbReference type="InterPro" id="IPR001590">
    <property type="entry name" value="Peptidase_M12B"/>
</dbReference>
<evidence type="ECO:0000256" key="2">
    <source>
        <dbReference type="ARBA" id="ARBA00022692"/>
    </source>
</evidence>
<dbReference type="Pfam" id="PF00200">
    <property type="entry name" value="Disintegrin"/>
    <property type="match status" value="1"/>
</dbReference>
<evidence type="ECO:0008006" key="16">
    <source>
        <dbReference type="Google" id="ProtNLM"/>
    </source>
</evidence>
<dbReference type="GO" id="GO:0046872">
    <property type="term" value="F:metal ion binding"/>
    <property type="evidence" value="ECO:0007669"/>
    <property type="project" value="UniProtKB-KW"/>
</dbReference>
<dbReference type="GO" id="GO:0005886">
    <property type="term" value="C:plasma membrane"/>
    <property type="evidence" value="ECO:0000318"/>
    <property type="project" value="GO_Central"/>
</dbReference>
<organism evidence="14 15">
    <name type="scientific">Monodelphis domestica</name>
    <name type="common">Gray short-tailed opossum</name>
    <dbReference type="NCBI Taxonomy" id="13616"/>
    <lineage>
        <taxon>Eukaryota</taxon>
        <taxon>Metazoa</taxon>
        <taxon>Chordata</taxon>
        <taxon>Craniata</taxon>
        <taxon>Vertebrata</taxon>
        <taxon>Euteleostomi</taxon>
        <taxon>Mammalia</taxon>
        <taxon>Metatheria</taxon>
        <taxon>Didelphimorphia</taxon>
        <taxon>Didelphidae</taxon>
        <taxon>Monodelphis</taxon>
    </lineage>
</organism>
<dbReference type="PROSITE" id="PS01186">
    <property type="entry name" value="EGF_2"/>
    <property type="match status" value="1"/>
</dbReference>
<dbReference type="PROSITE" id="PS50026">
    <property type="entry name" value="EGF_3"/>
    <property type="match status" value="1"/>
</dbReference>
<dbReference type="PROSITE" id="PS00427">
    <property type="entry name" value="DISINTEGRIN_1"/>
    <property type="match status" value="1"/>
</dbReference>
<name>F7FQP8_MONDO</name>
<dbReference type="Ensembl" id="ENSMODT00000023721.3">
    <property type="protein sequence ID" value="ENSMODP00000023305.3"/>
    <property type="gene ID" value="ENSMODG00000018694.3"/>
</dbReference>
<dbReference type="HOGENOM" id="CLU_012714_4_0_1"/>
<feature type="disulfide bond" evidence="7">
    <location>
        <begin position="652"/>
        <end position="661"/>
    </location>
</feature>
<dbReference type="GO" id="GO:0004222">
    <property type="term" value="F:metalloendopeptidase activity"/>
    <property type="evidence" value="ECO:0000318"/>
    <property type="project" value="GO_Central"/>
</dbReference>
<sequence>MGAASLLLLGLGTLVLGKSCWSQDFDFNPDWGFTSYEVIIPRQLEPRGGYPNRLGRVSYLMRIQGKRNIVHLRPKKLLLPRHLRVFTFADDGTRVEDQPYIPRPCNFKGSVEGSPESEAILSTCLGGLRGMLRIEDSVYQIEPVQYSYNFEHVIYRLQDHLMNNFTCGLTKEEIDRQLSLLRYLPADRSDSWRTSYVHQKYLELIIVLDKLRFTFLKSNLTRAISDSIIMGGVMDSYFQSLNARIQLIAIEVWTDKSKVNTNVKKLSQVLGEFSKYNDKILYLNVKSDWAHLYVHKYYPDALGWAFVGGVCKRKYGVSTSTLPNKNLIAPAIWSTHEVGHGVGMQHDGKNCFCFSKTECLMGSGGSTGFSNCSFVNYFDFINWDTASSCLNNIPGLVYTMQRCGNKIIEKGEECDCGTIEECKKDMCCQIDCKLRPGAQCNTGLCCTNCHFSPSGHKCREEQNECDLAEFCNGTSNFCPTDLYKQDGTPCSRGARCYQKGCHDRFLQCKEIFGSGALNAPYLCYKELNKLTDRFANCGLKGQSYKQCKSRDIMCGRLQCVNVKNVPDMPDHTTVIFTHVKEFNIRCWGIDYHSSMISMALPDEGAVKDGTSCGHDLICINRSCLNVSVLKYDCLPEKCNKRGVCNNKKNCHCNYGWAPPFCENPGFGGSINSGPRGKMKDVPKSVKVVPIIFIRLLLLGISLVMVILKGLSRRFFKPKKIVRLTKDQEVEEEIKVGNEKVKRREIGERPRGSSWVCL</sequence>
<dbReference type="SUPFAM" id="SSF55486">
    <property type="entry name" value="Metalloproteases ('zincins'), catalytic domain"/>
    <property type="match status" value="1"/>
</dbReference>
<evidence type="ECO:0000256" key="5">
    <source>
        <dbReference type="ARBA" id="ARBA00023157"/>
    </source>
</evidence>
<dbReference type="OMA" id="ICGRLQC"/>
<keyword evidence="5 7" id="KW-1015">Disulfide bond</keyword>
<keyword evidence="10" id="KW-0732">Signal</keyword>
<evidence type="ECO:0000256" key="7">
    <source>
        <dbReference type="PROSITE-ProRule" id="PRU00076"/>
    </source>
</evidence>
<dbReference type="GeneTree" id="ENSGT00940000162954"/>
<dbReference type="Pfam" id="PF01562">
    <property type="entry name" value="Pep_M12B_propep"/>
    <property type="match status" value="1"/>
</dbReference>
<feature type="chain" id="PRO_5023928330" description="ADAM metallopeptidase domain 30" evidence="10">
    <location>
        <begin position="23"/>
        <end position="757"/>
    </location>
</feature>
<dbReference type="PROSITE" id="PS50214">
    <property type="entry name" value="DISINTEGRIN_2"/>
    <property type="match status" value="1"/>
</dbReference>
<feature type="disulfide bond" evidence="6">
    <location>
        <begin position="458"/>
        <end position="478"/>
    </location>
</feature>
<dbReference type="GO" id="GO:0009897">
    <property type="term" value="C:external side of plasma membrane"/>
    <property type="evidence" value="ECO:0000318"/>
    <property type="project" value="GO_Central"/>
</dbReference>
<dbReference type="STRING" id="13616.ENSMODP00000023305"/>
<dbReference type="SUPFAM" id="SSF57552">
    <property type="entry name" value="Blood coagulation inhibitor (disintegrin)"/>
    <property type="match status" value="1"/>
</dbReference>
<dbReference type="AlphaFoldDB" id="F7FQP8"/>
<reference evidence="14" key="2">
    <citation type="submission" date="2025-08" db="UniProtKB">
        <authorList>
            <consortium name="Ensembl"/>
        </authorList>
    </citation>
    <scope>IDENTIFICATION</scope>
</reference>
<dbReference type="PROSITE" id="PS50215">
    <property type="entry name" value="ADAM_MEPRO"/>
    <property type="match status" value="1"/>
</dbReference>
<dbReference type="eggNOG" id="KOG3607">
    <property type="taxonomic scope" value="Eukaryota"/>
</dbReference>
<evidence type="ECO:0000259" key="13">
    <source>
        <dbReference type="PROSITE" id="PS50215"/>
    </source>
</evidence>
<dbReference type="InterPro" id="IPR036436">
    <property type="entry name" value="Disintegrin_dom_sf"/>
</dbReference>
<dbReference type="FunCoup" id="F7FQP8">
    <property type="interactions" value="9"/>
</dbReference>
<keyword evidence="8" id="KW-0479">Metal-binding</keyword>
<evidence type="ECO:0000313" key="14">
    <source>
        <dbReference type="Ensembl" id="ENSMODP00000023305.3"/>
    </source>
</evidence>
<evidence type="ECO:0000256" key="1">
    <source>
        <dbReference type="ARBA" id="ARBA00004479"/>
    </source>
</evidence>
<feature type="binding site" evidence="8">
    <location>
        <position position="336"/>
    </location>
    <ligand>
        <name>Zn(2+)</name>
        <dbReference type="ChEBI" id="CHEBI:29105"/>
        <note>catalytic</note>
    </ligand>
</feature>
<dbReference type="InterPro" id="IPR006586">
    <property type="entry name" value="ADAM_Cys-rich"/>
</dbReference>
<dbReference type="Gene3D" id="4.10.70.10">
    <property type="entry name" value="Disintegrin domain"/>
    <property type="match status" value="1"/>
</dbReference>
<evidence type="ECO:0000256" key="8">
    <source>
        <dbReference type="PROSITE-ProRule" id="PRU00276"/>
    </source>
</evidence>
<evidence type="ECO:0000256" key="9">
    <source>
        <dbReference type="SAM" id="Phobius"/>
    </source>
</evidence>
<keyword evidence="3 9" id="KW-1133">Transmembrane helix</keyword>
<dbReference type="PANTHER" id="PTHR11905:SF148">
    <property type="entry name" value="DISINTEGRIN AND METALLOPROTEINASE DOMAIN-CONTAINING PROTEIN 30"/>
    <property type="match status" value="1"/>
</dbReference>
<dbReference type="Pfam" id="PF08516">
    <property type="entry name" value="ADAM_CR"/>
    <property type="match status" value="1"/>
</dbReference>
<dbReference type="GO" id="GO:0008584">
    <property type="term" value="P:male gonad development"/>
    <property type="evidence" value="ECO:0000318"/>
    <property type="project" value="GO_Central"/>
</dbReference>
<evidence type="ECO:0000256" key="4">
    <source>
        <dbReference type="ARBA" id="ARBA00023136"/>
    </source>
</evidence>
<evidence type="ECO:0000259" key="12">
    <source>
        <dbReference type="PROSITE" id="PS50214"/>
    </source>
</evidence>
<feature type="signal peptide" evidence="10">
    <location>
        <begin position="1"/>
        <end position="22"/>
    </location>
</feature>
<evidence type="ECO:0000313" key="15">
    <source>
        <dbReference type="Proteomes" id="UP000002280"/>
    </source>
</evidence>
<dbReference type="Bgee" id="ENSMODG00000018694">
    <property type="expression patterns" value="Expressed in spermatocyte and 3 other cell types or tissues"/>
</dbReference>
<comment type="subcellular location">
    <subcellularLocation>
        <location evidence="1">Membrane</location>
        <topology evidence="1">Single-pass type I membrane protein</topology>
    </subcellularLocation>
</comment>
<feature type="binding site" evidence="8">
    <location>
        <position position="346"/>
    </location>
    <ligand>
        <name>Zn(2+)</name>
        <dbReference type="ChEBI" id="CHEBI:29105"/>
        <note>catalytic</note>
    </ligand>
</feature>
<evidence type="ECO:0000256" key="10">
    <source>
        <dbReference type="SAM" id="SignalP"/>
    </source>
</evidence>
<evidence type="ECO:0000256" key="6">
    <source>
        <dbReference type="PROSITE-ProRule" id="PRU00068"/>
    </source>
</evidence>
<feature type="binding site" evidence="8">
    <location>
        <position position="340"/>
    </location>
    <ligand>
        <name>Zn(2+)</name>
        <dbReference type="ChEBI" id="CHEBI:29105"/>
        <note>catalytic</note>
    </ligand>
</feature>
<dbReference type="Gene3D" id="3.40.390.10">
    <property type="entry name" value="Collagenase (Catalytic Domain)"/>
    <property type="match status" value="1"/>
</dbReference>
<reference evidence="14" key="3">
    <citation type="submission" date="2025-09" db="UniProtKB">
        <authorList>
            <consortium name="Ensembl"/>
        </authorList>
    </citation>
    <scope>IDENTIFICATION</scope>
</reference>
<dbReference type="InterPro" id="IPR024079">
    <property type="entry name" value="MetalloPept_cat_dom_sf"/>
</dbReference>
<protein>
    <recommendedName>
        <fullName evidence="16">ADAM metallopeptidase domain 30</fullName>
    </recommendedName>
</protein>
<comment type="caution">
    <text evidence="7">Lacks conserved residue(s) required for the propagation of feature annotation.</text>
</comment>
<dbReference type="InterPro" id="IPR018358">
    <property type="entry name" value="Disintegrin_CS"/>
</dbReference>
<keyword evidence="15" id="KW-1185">Reference proteome</keyword>
<dbReference type="Pfam" id="PF01421">
    <property type="entry name" value="Reprolysin"/>
    <property type="match status" value="1"/>
</dbReference>
<dbReference type="InterPro" id="IPR000742">
    <property type="entry name" value="EGF"/>
</dbReference>
<feature type="domain" description="EGF-like" evidence="11">
    <location>
        <begin position="629"/>
        <end position="662"/>
    </location>
</feature>
<feature type="transmembrane region" description="Helical" evidence="9">
    <location>
        <begin position="687"/>
        <end position="710"/>
    </location>
</feature>
<keyword evidence="8" id="KW-0862">Zinc</keyword>
<dbReference type="FunFam" id="4.10.70.10:FF:000001">
    <property type="entry name" value="Disintegrin and metalloproteinase domain-containing protein 22"/>
    <property type="match status" value="1"/>
</dbReference>
<dbReference type="SMART" id="SM00608">
    <property type="entry name" value="ACR"/>
    <property type="match status" value="1"/>
</dbReference>
<dbReference type="InterPro" id="IPR002870">
    <property type="entry name" value="Peptidase_M12B_N"/>
</dbReference>
<dbReference type="PANTHER" id="PTHR11905">
    <property type="entry name" value="ADAM A DISINTEGRIN AND METALLOPROTEASE DOMAIN"/>
    <property type="match status" value="1"/>
</dbReference>
<dbReference type="Proteomes" id="UP000002280">
    <property type="component" value="Chromosome 2"/>
</dbReference>
<feature type="active site" evidence="8">
    <location>
        <position position="337"/>
    </location>
</feature>
<dbReference type="CDD" id="cd04269">
    <property type="entry name" value="ZnMc_adamalysin_II_like"/>
    <property type="match status" value="1"/>
</dbReference>
<dbReference type="GO" id="GO:0006508">
    <property type="term" value="P:proteolysis"/>
    <property type="evidence" value="ECO:0000318"/>
    <property type="project" value="GO_Central"/>
</dbReference>
<evidence type="ECO:0000259" key="11">
    <source>
        <dbReference type="PROSITE" id="PS50026"/>
    </source>
</evidence>
<dbReference type="SMART" id="SM00050">
    <property type="entry name" value="DISIN"/>
    <property type="match status" value="1"/>
</dbReference>
<dbReference type="InParanoid" id="F7FQP8"/>
<evidence type="ECO:0000256" key="3">
    <source>
        <dbReference type="ARBA" id="ARBA00022989"/>
    </source>
</evidence>
<dbReference type="GO" id="GO:1990913">
    <property type="term" value="C:sperm head plasma membrane"/>
    <property type="evidence" value="ECO:0000318"/>
    <property type="project" value="GO_Central"/>
</dbReference>
<reference evidence="14 15" key="1">
    <citation type="journal article" date="2007" name="Nature">
        <title>Genome of the marsupial Monodelphis domestica reveals innovation in non-coding sequences.</title>
        <authorList>
            <person name="Mikkelsen T.S."/>
            <person name="Wakefield M.J."/>
            <person name="Aken B."/>
            <person name="Amemiya C.T."/>
            <person name="Chang J.L."/>
            <person name="Duke S."/>
            <person name="Garber M."/>
            <person name="Gentles A.J."/>
            <person name="Goodstadt L."/>
            <person name="Heger A."/>
            <person name="Jurka J."/>
            <person name="Kamal M."/>
            <person name="Mauceli E."/>
            <person name="Searle S.M."/>
            <person name="Sharpe T."/>
            <person name="Baker M.L."/>
            <person name="Batzer M.A."/>
            <person name="Benos P.V."/>
            <person name="Belov K."/>
            <person name="Clamp M."/>
            <person name="Cook A."/>
            <person name="Cuff J."/>
            <person name="Das R."/>
            <person name="Davidow L."/>
            <person name="Deakin J.E."/>
            <person name="Fazzari M.J."/>
            <person name="Glass J.L."/>
            <person name="Grabherr M."/>
            <person name="Greally J.M."/>
            <person name="Gu W."/>
            <person name="Hore T.A."/>
            <person name="Huttley G.A."/>
            <person name="Kleber M."/>
            <person name="Jirtle R.L."/>
            <person name="Koina E."/>
            <person name="Lee J.T."/>
            <person name="Mahony S."/>
            <person name="Marra M.A."/>
            <person name="Miller R.D."/>
            <person name="Nicholls R.D."/>
            <person name="Oda M."/>
            <person name="Papenfuss A.T."/>
            <person name="Parra Z.E."/>
            <person name="Pollock D.D."/>
            <person name="Ray D.A."/>
            <person name="Schein J.E."/>
            <person name="Speed T.P."/>
            <person name="Thompson K."/>
            <person name="VandeBerg J.L."/>
            <person name="Wade C.M."/>
            <person name="Walker J.A."/>
            <person name="Waters P.D."/>
            <person name="Webber C."/>
            <person name="Weidman J.R."/>
            <person name="Xie X."/>
            <person name="Zody M.C."/>
            <person name="Baldwin J."/>
            <person name="Abdouelleil A."/>
            <person name="Abdulkadir J."/>
            <person name="Abebe A."/>
            <person name="Abera B."/>
            <person name="Abreu J."/>
            <person name="Acer S.C."/>
            <person name="Aftuck L."/>
            <person name="Alexander A."/>
            <person name="An P."/>
            <person name="Anderson E."/>
            <person name="Anderson S."/>
            <person name="Arachi H."/>
            <person name="Azer M."/>
            <person name="Bachantsang P."/>
            <person name="Barry A."/>
            <person name="Bayul T."/>
            <person name="Berlin A."/>
            <person name="Bessette D."/>
            <person name="Bloom T."/>
            <person name="Bloom T."/>
            <person name="Boguslavskiy L."/>
            <person name="Bonnet C."/>
            <person name="Boukhgalter B."/>
            <person name="Bourzgui I."/>
            <person name="Brown A."/>
            <person name="Cahill P."/>
            <person name="Channer S."/>
            <person name="Cheshatsang Y."/>
            <person name="Chuda L."/>
            <person name="Citroen M."/>
            <person name="Collymore A."/>
            <person name="Cooke P."/>
            <person name="Costello M."/>
            <person name="D'Aco K."/>
            <person name="Daza R."/>
            <person name="De Haan G."/>
            <person name="DeGray S."/>
            <person name="DeMaso C."/>
            <person name="Dhargay N."/>
            <person name="Dooley K."/>
            <person name="Dooley E."/>
            <person name="Doricent M."/>
            <person name="Dorje P."/>
            <person name="Dorjee K."/>
            <person name="Dupes A."/>
            <person name="Elong R."/>
            <person name="Falk J."/>
            <person name="Farina A."/>
            <person name="Faro S."/>
            <person name="Ferguson D."/>
            <person name="Fisher S."/>
            <person name="Foley C.D."/>
            <person name="Franke A."/>
            <person name="Friedrich D."/>
            <person name="Gadbois L."/>
            <person name="Gearin G."/>
            <person name="Gearin C.R."/>
            <person name="Giannoukos G."/>
            <person name="Goode T."/>
            <person name="Graham J."/>
            <person name="Grandbois E."/>
            <person name="Grewal S."/>
            <person name="Gyaltsen K."/>
            <person name="Hafez N."/>
            <person name="Hagos B."/>
            <person name="Hall J."/>
            <person name="Henson C."/>
            <person name="Hollinger A."/>
            <person name="Honan T."/>
            <person name="Huard M.D."/>
            <person name="Hughes L."/>
            <person name="Hurhula B."/>
            <person name="Husby M.E."/>
            <person name="Kamat A."/>
            <person name="Kanga B."/>
            <person name="Kashin S."/>
            <person name="Khazanovich D."/>
            <person name="Kisner P."/>
            <person name="Lance K."/>
            <person name="Lara M."/>
            <person name="Lee W."/>
            <person name="Lennon N."/>
            <person name="Letendre F."/>
            <person name="LeVine R."/>
            <person name="Lipovsky A."/>
            <person name="Liu X."/>
            <person name="Liu J."/>
            <person name="Liu S."/>
            <person name="Lokyitsang T."/>
            <person name="Lokyitsang Y."/>
            <person name="Lubonja R."/>
            <person name="Lui A."/>
            <person name="MacDonald P."/>
            <person name="Magnisalis V."/>
            <person name="Maru K."/>
            <person name="Matthews C."/>
            <person name="McCusker W."/>
            <person name="McDonough S."/>
            <person name="Mehta T."/>
            <person name="Meldrim J."/>
            <person name="Meneus L."/>
            <person name="Mihai O."/>
            <person name="Mihalev A."/>
            <person name="Mihova T."/>
            <person name="Mittelman R."/>
            <person name="Mlenga V."/>
            <person name="Montmayeur A."/>
            <person name="Mulrain L."/>
            <person name="Navidi A."/>
            <person name="Naylor J."/>
            <person name="Negash T."/>
            <person name="Nguyen T."/>
            <person name="Nguyen N."/>
            <person name="Nicol R."/>
            <person name="Norbu C."/>
            <person name="Norbu N."/>
            <person name="Novod N."/>
            <person name="O'Neill B."/>
            <person name="Osman S."/>
            <person name="Markiewicz E."/>
            <person name="Oyono O.L."/>
            <person name="Patti C."/>
            <person name="Phunkhang P."/>
            <person name="Pierre F."/>
            <person name="Priest M."/>
            <person name="Raghuraman S."/>
            <person name="Rege F."/>
            <person name="Reyes R."/>
            <person name="Rise C."/>
            <person name="Rogov P."/>
            <person name="Ross K."/>
            <person name="Ryan E."/>
            <person name="Settipalli S."/>
            <person name="Shea T."/>
            <person name="Sherpa N."/>
            <person name="Shi L."/>
            <person name="Shih D."/>
            <person name="Sparrow T."/>
            <person name="Spaulding J."/>
            <person name="Stalker J."/>
            <person name="Stange-Thomann N."/>
            <person name="Stavropoulos S."/>
            <person name="Stone C."/>
            <person name="Strader C."/>
            <person name="Tesfaye S."/>
            <person name="Thomson T."/>
            <person name="Thoulutsang Y."/>
            <person name="Thoulutsang D."/>
            <person name="Topham K."/>
            <person name="Topping I."/>
            <person name="Tsamla T."/>
            <person name="Vassiliev H."/>
            <person name="Vo A."/>
            <person name="Wangchuk T."/>
            <person name="Wangdi T."/>
            <person name="Weiand M."/>
            <person name="Wilkinson J."/>
            <person name="Wilson A."/>
            <person name="Yadav S."/>
            <person name="Young G."/>
            <person name="Yu Q."/>
            <person name="Zembek L."/>
            <person name="Zhong D."/>
            <person name="Zimmer A."/>
            <person name="Zwirko Z."/>
            <person name="Jaffe D.B."/>
            <person name="Alvarez P."/>
            <person name="Brockman W."/>
            <person name="Butler J."/>
            <person name="Chin C."/>
            <person name="Gnerre S."/>
            <person name="MacCallum I."/>
            <person name="Graves J.A."/>
            <person name="Ponting C.P."/>
            <person name="Breen M."/>
            <person name="Samollow P.B."/>
            <person name="Lander E.S."/>
            <person name="Lindblad-Toh K."/>
        </authorList>
    </citation>
    <scope>NUCLEOTIDE SEQUENCE [LARGE SCALE GENOMIC DNA]</scope>
</reference>
<dbReference type="InterPro" id="IPR001762">
    <property type="entry name" value="Disintegrin_dom"/>
</dbReference>
<proteinExistence type="predicted"/>
<feature type="domain" description="Peptidase M12B" evidence="13">
    <location>
        <begin position="200"/>
        <end position="394"/>
    </location>
</feature>
<feature type="domain" description="Disintegrin" evidence="12">
    <location>
        <begin position="400"/>
        <end position="486"/>
    </location>
</feature>
<keyword evidence="2 9" id="KW-0812">Transmembrane</keyword>
<dbReference type="InterPro" id="IPR034027">
    <property type="entry name" value="Reprolysin_adamalysin"/>
</dbReference>